<dbReference type="InterPro" id="IPR013094">
    <property type="entry name" value="AB_hydrolase_3"/>
</dbReference>
<dbReference type="SUPFAM" id="SSF53474">
    <property type="entry name" value="alpha/beta-Hydrolases"/>
    <property type="match status" value="1"/>
</dbReference>
<dbReference type="PANTHER" id="PTHR48081:SF30">
    <property type="entry name" value="ACETYL-HYDROLASE LIPR-RELATED"/>
    <property type="match status" value="1"/>
</dbReference>
<evidence type="ECO:0000313" key="6">
    <source>
        <dbReference type="Proteomes" id="UP000005442"/>
    </source>
</evidence>
<protein>
    <submittedName>
        <fullName evidence="5">Esterase/lipase</fullName>
    </submittedName>
</protein>
<dbReference type="OrthoDB" id="9803828at2"/>
<dbReference type="HOGENOM" id="CLU_012494_13_0_11"/>
<dbReference type="Proteomes" id="UP000005442">
    <property type="component" value="Chromosome"/>
</dbReference>
<feature type="active site" evidence="3">
    <location>
        <position position="160"/>
    </location>
</feature>
<keyword evidence="6" id="KW-1185">Reference proteome</keyword>
<dbReference type="EMBL" id="CP003169">
    <property type="protein sequence ID" value="AEV76125.1"/>
    <property type="molecule type" value="Genomic_DNA"/>
</dbReference>
<evidence type="ECO:0000256" key="1">
    <source>
        <dbReference type="ARBA" id="ARBA00010515"/>
    </source>
</evidence>
<dbReference type="GO" id="GO:0004806">
    <property type="term" value="F:triacylglycerol lipase activity"/>
    <property type="evidence" value="ECO:0007669"/>
    <property type="project" value="TreeGrafter"/>
</dbReference>
<evidence type="ECO:0000256" key="2">
    <source>
        <dbReference type="ARBA" id="ARBA00022801"/>
    </source>
</evidence>
<evidence type="ECO:0000256" key="3">
    <source>
        <dbReference type="PROSITE-ProRule" id="PRU10038"/>
    </source>
</evidence>
<dbReference type="Pfam" id="PF07859">
    <property type="entry name" value="Abhydrolase_3"/>
    <property type="match status" value="1"/>
</dbReference>
<sequence length="311" mass="32693">MTRSVPVIGRSASSRASGAGFSALLGFAVSNPSLLVRLRPSLDAAIARMSPVVPGTEVVPARLPLGGEWVRGPGVPVPVRGEGPVILVLHGSGYVACSARTHRGFASHLSAHSGILALTVNYRLAPESPFPAAEDDSFAAYRWLLDRGYDPAKVVIAGDSAGGHLAVAVALRAKREGVPGPAALSLFGPLIDPAFRASSADPRSRKQPLHPKLAARALAIYVGGHDVDDPRLCLLNADLSELPPIDLHYGSRELMRADAEAFAAKVIAAGGRCDTRMWPGLMHGYWLRPLDERRGLTSLMTAGQFLGATVA</sequence>
<name>G8RLW3_MYCRN</name>
<dbReference type="KEGG" id="mrh:MycrhN_5657"/>
<comment type="similarity">
    <text evidence="1">Belongs to the 'GDXG' lipolytic enzyme family.</text>
</comment>
<keyword evidence="2" id="KW-0378">Hydrolase</keyword>
<accession>G8RLW3</accession>
<dbReference type="PANTHER" id="PTHR48081">
    <property type="entry name" value="AB HYDROLASE SUPERFAMILY PROTEIN C4A8.06C"/>
    <property type="match status" value="1"/>
</dbReference>
<dbReference type="PROSITE" id="PS01174">
    <property type="entry name" value="LIPASE_GDXG_SER"/>
    <property type="match status" value="1"/>
</dbReference>
<dbReference type="AlphaFoldDB" id="G8RLW3"/>
<evidence type="ECO:0000259" key="4">
    <source>
        <dbReference type="Pfam" id="PF07859"/>
    </source>
</evidence>
<organism evidence="5 6">
    <name type="scientific">Mycolicibacterium rhodesiae (strain NBB3)</name>
    <name type="common">Mycobacterium rhodesiae</name>
    <dbReference type="NCBI Taxonomy" id="710685"/>
    <lineage>
        <taxon>Bacteria</taxon>
        <taxon>Bacillati</taxon>
        <taxon>Actinomycetota</taxon>
        <taxon>Actinomycetes</taxon>
        <taxon>Mycobacteriales</taxon>
        <taxon>Mycobacteriaceae</taxon>
        <taxon>Mycolicibacterium</taxon>
    </lineage>
</organism>
<dbReference type="InterPro" id="IPR050300">
    <property type="entry name" value="GDXG_lipolytic_enzyme"/>
</dbReference>
<dbReference type="RefSeq" id="WP_014213864.1">
    <property type="nucleotide sequence ID" value="NC_016604.1"/>
</dbReference>
<evidence type="ECO:0000313" key="5">
    <source>
        <dbReference type="EMBL" id="AEV76125.1"/>
    </source>
</evidence>
<proteinExistence type="inferred from homology"/>
<feature type="domain" description="Alpha/beta hydrolase fold-3" evidence="4">
    <location>
        <begin position="86"/>
        <end position="286"/>
    </location>
</feature>
<reference evidence="5 6" key="1">
    <citation type="submission" date="2011-12" db="EMBL/GenBank/DDBJ databases">
        <title>Complete sequence of Mycobacterium rhodesiae NBB3.</title>
        <authorList>
            <consortium name="US DOE Joint Genome Institute"/>
            <person name="Lucas S."/>
            <person name="Han J."/>
            <person name="Lapidus A."/>
            <person name="Cheng J.-F."/>
            <person name="Goodwin L."/>
            <person name="Pitluck S."/>
            <person name="Peters L."/>
            <person name="Mikhailova N."/>
            <person name="Gu W."/>
            <person name="Detter J.C."/>
            <person name="Han C."/>
            <person name="Tapia R."/>
            <person name="Land M."/>
            <person name="Hauser L."/>
            <person name="Kyrpides N."/>
            <person name="Ivanova N."/>
            <person name="Pagani I."/>
            <person name="Mattes T."/>
            <person name="Holmes A."/>
            <person name="Rutledge P."/>
            <person name="Paulsen I."/>
            <person name="Coleman N."/>
            <person name="Woyke T."/>
        </authorList>
    </citation>
    <scope>NUCLEOTIDE SEQUENCE [LARGE SCALE GENOMIC DNA]</scope>
    <source>
        <strain evidence="5 6">NBB3</strain>
    </source>
</reference>
<dbReference type="InterPro" id="IPR029058">
    <property type="entry name" value="AB_hydrolase_fold"/>
</dbReference>
<dbReference type="STRING" id="710685.MycrhN_5657"/>
<dbReference type="InterPro" id="IPR033140">
    <property type="entry name" value="Lipase_GDXG_put_SER_AS"/>
</dbReference>
<dbReference type="eggNOG" id="COG0657">
    <property type="taxonomic scope" value="Bacteria"/>
</dbReference>
<dbReference type="Gene3D" id="3.40.50.1820">
    <property type="entry name" value="alpha/beta hydrolase"/>
    <property type="match status" value="1"/>
</dbReference>
<gene>
    <name evidence="5" type="ordered locus">MycrhN_5657</name>
</gene>
<dbReference type="PATRIC" id="fig|710685.3.peg.5683"/>